<reference evidence="1" key="2">
    <citation type="submission" date="2024-06" db="UniProtKB">
        <authorList>
            <consortium name="EnsemblMetazoa"/>
        </authorList>
    </citation>
    <scope>IDENTIFICATION</scope>
</reference>
<protein>
    <submittedName>
        <fullName evidence="1">Uncharacterized protein</fullName>
    </submittedName>
</protein>
<evidence type="ECO:0000313" key="1">
    <source>
        <dbReference type="EnsemblMetazoa" id="XP_019863203.1"/>
    </source>
</evidence>
<dbReference type="KEGG" id="aqu:109592083"/>
<name>A0AAN0K1Q2_AMPQE</name>
<dbReference type="AlphaFoldDB" id="A0AAN0K1Q2"/>
<organism evidence="1 2">
    <name type="scientific">Amphimedon queenslandica</name>
    <name type="common">Sponge</name>
    <dbReference type="NCBI Taxonomy" id="400682"/>
    <lineage>
        <taxon>Eukaryota</taxon>
        <taxon>Metazoa</taxon>
        <taxon>Porifera</taxon>
        <taxon>Demospongiae</taxon>
        <taxon>Heteroscleromorpha</taxon>
        <taxon>Haplosclerida</taxon>
        <taxon>Niphatidae</taxon>
        <taxon>Amphimedon</taxon>
    </lineage>
</organism>
<reference evidence="2" key="1">
    <citation type="journal article" date="2010" name="Nature">
        <title>The Amphimedon queenslandica genome and the evolution of animal complexity.</title>
        <authorList>
            <person name="Srivastava M."/>
            <person name="Simakov O."/>
            <person name="Chapman J."/>
            <person name="Fahey B."/>
            <person name="Gauthier M.E."/>
            <person name="Mitros T."/>
            <person name="Richards G.S."/>
            <person name="Conaco C."/>
            <person name="Dacre M."/>
            <person name="Hellsten U."/>
            <person name="Larroux C."/>
            <person name="Putnam N.H."/>
            <person name="Stanke M."/>
            <person name="Adamska M."/>
            <person name="Darling A."/>
            <person name="Degnan S.M."/>
            <person name="Oakley T.H."/>
            <person name="Plachetzki D.C."/>
            <person name="Zhai Y."/>
            <person name="Adamski M."/>
            <person name="Calcino A."/>
            <person name="Cummins S.F."/>
            <person name="Goodstein D.M."/>
            <person name="Harris C."/>
            <person name="Jackson D.J."/>
            <person name="Leys S.P."/>
            <person name="Shu S."/>
            <person name="Woodcroft B.J."/>
            <person name="Vervoort M."/>
            <person name="Kosik K.S."/>
            <person name="Manning G."/>
            <person name="Degnan B.M."/>
            <person name="Rokhsar D.S."/>
        </authorList>
    </citation>
    <scope>NUCLEOTIDE SEQUENCE [LARGE SCALE GENOMIC DNA]</scope>
</reference>
<dbReference type="Proteomes" id="UP000007879">
    <property type="component" value="Unassembled WGS sequence"/>
</dbReference>
<proteinExistence type="predicted"/>
<dbReference type="EnsemblMetazoa" id="XM_020007644.1">
    <property type="protein sequence ID" value="XP_019863203.1"/>
    <property type="gene ID" value="LOC109592083"/>
</dbReference>
<dbReference type="RefSeq" id="XP_019863203.1">
    <property type="nucleotide sequence ID" value="XM_020007644.1"/>
</dbReference>
<accession>A0AAN0K1Q2</accession>
<dbReference type="GeneID" id="109592083"/>
<keyword evidence="2" id="KW-1185">Reference proteome</keyword>
<evidence type="ECO:0000313" key="2">
    <source>
        <dbReference type="Proteomes" id="UP000007879"/>
    </source>
</evidence>
<sequence>MRLVMKNYNDVTDISDVGCTLDKIFRKSTYKDRQLVYVSSDPKDYQKELRNSLMYRYVNFYVNSILLKITIPPGPEATPTTTSITEGGIIMKIISKENKGRKRKMQVQVDKRITLAQLKEELVSLIGVPPTGFRVYRIRYNKEYEMEELDKKLN</sequence>